<feature type="transmembrane region" description="Helical" evidence="1">
    <location>
        <begin position="396"/>
        <end position="417"/>
    </location>
</feature>
<evidence type="ECO:0000313" key="3">
    <source>
        <dbReference type="Proteomes" id="UP000075430"/>
    </source>
</evidence>
<dbReference type="PANTHER" id="PTHR38454:SF1">
    <property type="entry name" value="INTEGRAL MEMBRANE PROTEIN"/>
    <property type="match status" value="1"/>
</dbReference>
<dbReference type="Proteomes" id="UP000075430">
    <property type="component" value="Unassembled WGS sequence"/>
</dbReference>
<evidence type="ECO:0000313" key="2">
    <source>
        <dbReference type="EMBL" id="KXZ22774.1"/>
    </source>
</evidence>
<name>A0A150FBR4_9BACI</name>
<evidence type="ECO:0000256" key="1">
    <source>
        <dbReference type="SAM" id="Phobius"/>
    </source>
</evidence>
<reference evidence="3" key="1">
    <citation type="submission" date="2016-02" db="EMBL/GenBank/DDBJ databases">
        <authorList>
            <person name="Dunlap C."/>
        </authorList>
    </citation>
    <scope>NUCLEOTIDE SEQUENCE [LARGE SCALE GENOMIC DNA]</scope>
    <source>
        <strain evidence="3">NRRL B-41092</strain>
    </source>
</reference>
<feature type="transmembrane region" description="Helical" evidence="1">
    <location>
        <begin position="142"/>
        <end position="162"/>
    </location>
</feature>
<dbReference type="AlphaFoldDB" id="A0A150FBR4"/>
<dbReference type="Pfam" id="PF09586">
    <property type="entry name" value="YfhO"/>
    <property type="match status" value="1"/>
</dbReference>
<sequence>MKKANIIMFAASVLIAVLAHVFFLKEWTAGRYMTGSGDGIAQMAVFKKLLFEQYMHGQLFYSYSFGLGGGVYSQLGYYFSTSFLFLCISAVVCILQLIHLTGQADALFWAQASVFISIAKLSFIIFTAACVFRYLIKQQVPAFIGAVLYGVSIIFFRHEVYWDFFTDSMLWLPMLVYGTEKIIREQTPAWFIFACALTLINNFYFAYINLIFIGIYILFRWMIRLEETEAGKLAQCRMFILSGLLGFGISAVSFIPVVYGYLNNLRPKYTQYIDWLDFSDNILFSSRIIILPAIFLLFLFTFPLYKYRLFRLFAGISLVYILFHFSPFAASAFNGFSAPQNRFEYVLCFTVAGAAAAGLSKLSEVRLKDILVSAVLAVLLYWNNVRRHSLDITEPANLSIILLLALTIAALLAATTAVKRGMPAVYAIVILTAVLTANTYEKYALSEGGKLYTVSNAFLTGDDYKGSEQSGLIQRLQKKDPDPYARVDWMNGVFNNTPIIYGFNGFSVYSSILNRNLLSFYWNDLQIDMGRESVSRYATLGNRANLYSLLYGKYYMTEKTNEANVPYGFTKIMESSRYAVYQNQYVLPFVRTADHVYKERNLEKAPALVRERAMLDGIITESGGDKMKQAPEAQNLIRDSNVTAEDADYHDGILTVNRDGGGLNITPHSPSKTAGDYYVSFYLENKAKDQGFTLKVNGYTTTRKSNKSIYKTGVNDLTIRVPKTKTINICLPKGTYQLDSLALYEENYQTLKRAYKKAEKEKQADISWRGNTLHIAYQNTADAPYIMLPIPYEKGWELTINGKKEQIEKADYAFIGFKAQKGKNDIELTYYPPYFKPSSAVSVISLVLAVIYARRQKKPGS</sequence>
<feature type="transmembrane region" description="Helical" evidence="1">
    <location>
        <begin position="342"/>
        <end position="360"/>
    </location>
</feature>
<feature type="transmembrane region" description="Helical" evidence="1">
    <location>
        <begin position="190"/>
        <end position="219"/>
    </location>
</feature>
<dbReference type="RefSeq" id="WP_061520363.1">
    <property type="nucleotide sequence ID" value="NZ_JARLZY010000002.1"/>
</dbReference>
<protein>
    <recommendedName>
        <fullName evidence="4">YfhO family protein</fullName>
    </recommendedName>
</protein>
<comment type="caution">
    <text evidence="2">The sequence shown here is derived from an EMBL/GenBank/DDBJ whole genome shotgun (WGS) entry which is preliminary data.</text>
</comment>
<keyword evidence="1" id="KW-0812">Transmembrane</keyword>
<dbReference type="PANTHER" id="PTHR38454">
    <property type="entry name" value="INTEGRAL MEMBRANE PROTEIN-RELATED"/>
    <property type="match status" value="1"/>
</dbReference>
<evidence type="ECO:0008006" key="4">
    <source>
        <dbReference type="Google" id="ProtNLM"/>
    </source>
</evidence>
<keyword evidence="1" id="KW-0472">Membrane</keyword>
<feature type="transmembrane region" description="Helical" evidence="1">
    <location>
        <begin position="309"/>
        <end position="330"/>
    </location>
</feature>
<keyword evidence="3" id="KW-1185">Reference proteome</keyword>
<feature type="transmembrane region" description="Helical" evidence="1">
    <location>
        <begin position="282"/>
        <end position="302"/>
    </location>
</feature>
<feature type="transmembrane region" description="Helical" evidence="1">
    <location>
        <begin position="239"/>
        <end position="262"/>
    </location>
</feature>
<dbReference type="STRING" id="1793963.AXI58_08410"/>
<organism evidence="2 3">
    <name type="scientific">Bacillus nakamurai</name>
    <dbReference type="NCBI Taxonomy" id="1793963"/>
    <lineage>
        <taxon>Bacteria</taxon>
        <taxon>Bacillati</taxon>
        <taxon>Bacillota</taxon>
        <taxon>Bacilli</taxon>
        <taxon>Bacillales</taxon>
        <taxon>Bacillaceae</taxon>
        <taxon>Bacillus</taxon>
    </lineage>
</organism>
<feature type="transmembrane region" description="Helical" evidence="1">
    <location>
        <begin position="6"/>
        <end position="24"/>
    </location>
</feature>
<dbReference type="OrthoDB" id="9815466at2"/>
<proteinExistence type="predicted"/>
<gene>
    <name evidence="2" type="ORF">AXI58_08410</name>
</gene>
<accession>A0A150FBR4</accession>
<dbReference type="InterPro" id="IPR018580">
    <property type="entry name" value="Uncharacterised_YfhO"/>
</dbReference>
<feature type="transmembrane region" description="Helical" evidence="1">
    <location>
        <begin position="110"/>
        <end position="135"/>
    </location>
</feature>
<keyword evidence="1" id="KW-1133">Transmembrane helix</keyword>
<dbReference type="EMBL" id="LSBA01000004">
    <property type="protein sequence ID" value="KXZ22774.1"/>
    <property type="molecule type" value="Genomic_DNA"/>
</dbReference>
<feature type="transmembrane region" description="Helical" evidence="1">
    <location>
        <begin position="75"/>
        <end position="98"/>
    </location>
</feature>